<evidence type="ECO:0000259" key="1">
    <source>
        <dbReference type="Pfam" id="PF13751"/>
    </source>
</evidence>
<reference evidence="2 3" key="2">
    <citation type="submission" date="2009-01" db="EMBL/GenBank/DDBJ databases">
        <title>Draft genome sequence of Bacteroides cellulosilyticus (DSM 14838).</title>
        <authorList>
            <person name="Sudarsanam P."/>
            <person name="Ley R."/>
            <person name="Guruge J."/>
            <person name="Turnbaugh P.J."/>
            <person name="Mahowald M."/>
            <person name="Liep D."/>
            <person name="Gordon J."/>
        </authorList>
    </citation>
    <scope>NUCLEOTIDE SEQUENCE [LARGE SCALE GENOMIC DNA]</scope>
    <source>
        <strain evidence="2 3">DSM 14838</strain>
    </source>
</reference>
<accession>E2NAU0</accession>
<name>E2NAU0_9BACE</name>
<dbReference type="InterPro" id="IPR025668">
    <property type="entry name" value="Tnp_DDE_dom"/>
</dbReference>
<feature type="domain" description="Transposase DDE" evidence="1">
    <location>
        <begin position="1"/>
        <end position="35"/>
    </location>
</feature>
<dbReference type="HOGENOM" id="CLU_3284573_0_0_10"/>
<gene>
    <name evidence="2" type="ORF">BACCELL_01396</name>
</gene>
<dbReference type="AlphaFoldDB" id="E2NAU0"/>
<dbReference type="Pfam" id="PF13751">
    <property type="entry name" value="DDE_Tnp_1_6"/>
    <property type="match status" value="1"/>
</dbReference>
<proteinExistence type="predicted"/>
<evidence type="ECO:0000313" key="2">
    <source>
        <dbReference type="EMBL" id="EEF90983.1"/>
    </source>
</evidence>
<reference evidence="2 3" key="1">
    <citation type="submission" date="2008-12" db="EMBL/GenBank/DDBJ databases">
        <authorList>
            <person name="Fulton L."/>
            <person name="Clifton S."/>
            <person name="Fulton B."/>
            <person name="Xu J."/>
            <person name="Minx P."/>
            <person name="Pepin K.H."/>
            <person name="Johnson M."/>
            <person name="Bhonagiri V."/>
            <person name="Nash W.E."/>
            <person name="Mardis E.R."/>
            <person name="Wilson R.K."/>
        </authorList>
    </citation>
    <scope>NUCLEOTIDE SEQUENCE [LARGE SCALE GENOMIC DNA]</scope>
    <source>
        <strain evidence="2 3">DSM 14838</strain>
    </source>
</reference>
<sequence>MKYDMAYKRFRHFGIDKVKMDFAFFAIAFNLKKMCFFDLT</sequence>
<evidence type="ECO:0000313" key="3">
    <source>
        <dbReference type="Proteomes" id="UP000003711"/>
    </source>
</evidence>
<protein>
    <recommendedName>
        <fullName evidence="1">Transposase DDE domain-containing protein</fullName>
    </recommendedName>
</protein>
<comment type="caution">
    <text evidence="2">The sequence shown here is derived from an EMBL/GenBank/DDBJ whole genome shotgun (WGS) entry which is preliminary data.</text>
</comment>
<dbReference type="EMBL" id="ACCH01000126">
    <property type="protein sequence ID" value="EEF90983.1"/>
    <property type="molecule type" value="Genomic_DNA"/>
</dbReference>
<organism evidence="2 3">
    <name type="scientific">Bacteroides cellulosilyticus DSM 14838</name>
    <dbReference type="NCBI Taxonomy" id="537012"/>
    <lineage>
        <taxon>Bacteria</taxon>
        <taxon>Pseudomonadati</taxon>
        <taxon>Bacteroidota</taxon>
        <taxon>Bacteroidia</taxon>
        <taxon>Bacteroidales</taxon>
        <taxon>Bacteroidaceae</taxon>
        <taxon>Bacteroides</taxon>
    </lineage>
</organism>
<dbReference type="Proteomes" id="UP000003711">
    <property type="component" value="Unassembled WGS sequence"/>
</dbReference>